<dbReference type="HAMAP" id="MF_01477">
    <property type="entry name" value="Iojap_RsfS"/>
    <property type="match status" value="1"/>
</dbReference>
<organism evidence="3 4">
    <name type="scientific">Falsiruegeria litorea R37</name>
    <dbReference type="NCBI Taxonomy" id="1200284"/>
    <lineage>
        <taxon>Bacteria</taxon>
        <taxon>Pseudomonadati</taxon>
        <taxon>Pseudomonadota</taxon>
        <taxon>Alphaproteobacteria</taxon>
        <taxon>Rhodobacterales</taxon>
        <taxon>Roseobacteraceae</taxon>
        <taxon>Falsiruegeria</taxon>
    </lineage>
</organism>
<evidence type="ECO:0000256" key="2">
    <source>
        <dbReference type="HAMAP-Rule" id="MF_01477"/>
    </source>
</evidence>
<protein>
    <recommendedName>
        <fullName evidence="2">Ribosomal silencing factor RsfS</fullName>
    </recommendedName>
</protein>
<reference evidence="3 4" key="1">
    <citation type="submission" date="2017-03" db="EMBL/GenBank/DDBJ databases">
        <authorList>
            <person name="Afonso C.L."/>
            <person name="Miller P.J."/>
            <person name="Scott M.A."/>
            <person name="Spackman E."/>
            <person name="Goraichik I."/>
            <person name="Dimitrov K.M."/>
            <person name="Suarez D.L."/>
            <person name="Swayne D.E."/>
        </authorList>
    </citation>
    <scope>NUCLEOTIDE SEQUENCE [LARGE SCALE GENOMIC DNA]</scope>
    <source>
        <strain evidence="3 4">CECT 7639</strain>
    </source>
</reference>
<evidence type="ECO:0000256" key="1">
    <source>
        <dbReference type="ARBA" id="ARBA00010574"/>
    </source>
</evidence>
<name>A0A1Y5RAM3_9RHOB</name>
<dbReference type="PANTHER" id="PTHR21043">
    <property type="entry name" value="IOJAP SUPERFAMILY ORTHOLOG"/>
    <property type="match status" value="1"/>
</dbReference>
<comment type="similarity">
    <text evidence="1 2">Belongs to the Iojap/RsfS family.</text>
</comment>
<dbReference type="PANTHER" id="PTHR21043:SF0">
    <property type="entry name" value="MITOCHONDRIAL ASSEMBLY OF RIBOSOMAL LARGE SUBUNIT PROTEIN 1"/>
    <property type="match status" value="1"/>
</dbReference>
<dbReference type="GO" id="GO:0090071">
    <property type="term" value="P:negative regulation of ribosome biogenesis"/>
    <property type="evidence" value="ECO:0007669"/>
    <property type="project" value="UniProtKB-UniRule"/>
</dbReference>
<gene>
    <name evidence="2 3" type="primary">rsfS</name>
    <name evidence="3" type="ORF">TRL7639_00156</name>
</gene>
<dbReference type="EMBL" id="FWFO01000001">
    <property type="protein sequence ID" value="SLN13016.1"/>
    <property type="molecule type" value="Genomic_DNA"/>
</dbReference>
<dbReference type="AlphaFoldDB" id="A0A1Y5RAM3"/>
<sequence>MCETKEDNVLSTHAEVVKTTDGQAAVMAGSQLTSEKLLERILSSLNDDKAEDVVQIDLRGKTEIGDYMIIASGRSTRQVSSMAEKLTDRIKQEFGFTSKVEGKDAGDWVLIDTGDVVVHIFRPEVREFYQLEKMWLPQGSSASAN</sequence>
<dbReference type="Gene3D" id="3.30.460.10">
    <property type="entry name" value="Beta Polymerase, domain 2"/>
    <property type="match status" value="1"/>
</dbReference>
<dbReference type="SUPFAM" id="SSF81301">
    <property type="entry name" value="Nucleotidyltransferase"/>
    <property type="match status" value="1"/>
</dbReference>
<evidence type="ECO:0000313" key="3">
    <source>
        <dbReference type="EMBL" id="SLN13016.1"/>
    </source>
</evidence>
<proteinExistence type="inferred from homology"/>
<evidence type="ECO:0000313" key="4">
    <source>
        <dbReference type="Proteomes" id="UP000193077"/>
    </source>
</evidence>
<comment type="subcellular location">
    <subcellularLocation>
        <location evidence="2">Cytoplasm</location>
    </subcellularLocation>
</comment>
<keyword evidence="2" id="KW-0963">Cytoplasm</keyword>
<accession>A0A1Y5RAM3</accession>
<dbReference type="NCBIfam" id="TIGR00090">
    <property type="entry name" value="rsfS_iojap_ybeB"/>
    <property type="match status" value="1"/>
</dbReference>
<comment type="subunit">
    <text evidence="2">Interacts with ribosomal protein uL14 (rplN).</text>
</comment>
<comment type="function">
    <text evidence="2">Functions as a ribosomal silencing factor. Interacts with ribosomal protein uL14 (rplN), blocking formation of intersubunit bridge B8. Prevents association of the 30S and 50S ribosomal subunits and the formation of functional ribosomes, thus repressing translation.</text>
</comment>
<keyword evidence="2" id="KW-0678">Repressor</keyword>
<dbReference type="InterPro" id="IPR043519">
    <property type="entry name" value="NT_sf"/>
</dbReference>
<dbReference type="GO" id="GO:0017148">
    <property type="term" value="P:negative regulation of translation"/>
    <property type="evidence" value="ECO:0007669"/>
    <property type="project" value="UniProtKB-UniRule"/>
</dbReference>
<dbReference type="GO" id="GO:0005737">
    <property type="term" value="C:cytoplasm"/>
    <property type="evidence" value="ECO:0007669"/>
    <property type="project" value="UniProtKB-SubCell"/>
</dbReference>
<keyword evidence="4" id="KW-1185">Reference proteome</keyword>
<dbReference type="InterPro" id="IPR004394">
    <property type="entry name" value="Iojap/RsfS/C7orf30"/>
</dbReference>
<keyword evidence="2" id="KW-0810">Translation regulation</keyword>
<dbReference type="GO" id="GO:0043023">
    <property type="term" value="F:ribosomal large subunit binding"/>
    <property type="evidence" value="ECO:0007669"/>
    <property type="project" value="TreeGrafter"/>
</dbReference>
<dbReference type="Pfam" id="PF02410">
    <property type="entry name" value="RsfS"/>
    <property type="match status" value="1"/>
</dbReference>
<dbReference type="GO" id="GO:0042256">
    <property type="term" value="P:cytosolic ribosome assembly"/>
    <property type="evidence" value="ECO:0007669"/>
    <property type="project" value="UniProtKB-UniRule"/>
</dbReference>
<dbReference type="Proteomes" id="UP000193077">
    <property type="component" value="Unassembled WGS sequence"/>
</dbReference>